<dbReference type="EMBL" id="LK391707">
    <property type="protein sequence ID" value="CDR93834.1"/>
    <property type="molecule type" value="Genomic_DNA"/>
</dbReference>
<feature type="transmembrane region" description="Helical" evidence="1">
    <location>
        <begin position="179"/>
        <end position="200"/>
    </location>
</feature>
<dbReference type="RefSeq" id="XP_012766020.1">
    <property type="nucleotide sequence ID" value="XM_012910566.1"/>
</dbReference>
<name>A0A061D4H5_BABBI</name>
<evidence type="ECO:0000256" key="1">
    <source>
        <dbReference type="SAM" id="Phobius"/>
    </source>
</evidence>
<evidence type="ECO:0000313" key="2">
    <source>
        <dbReference type="EMBL" id="CDR93834.1"/>
    </source>
</evidence>
<reference evidence="3" key="1">
    <citation type="journal article" date="2014" name="Nucleic Acids Res.">
        <title>The evolutionary dynamics of variant antigen genes in Babesia reveal a history of genomic innovation underlying host-parasite interaction.</title>
        <authorList>
            <person name="Jackson A.P."/>
            <person name="Otto T.D."/>
            <person name="Darby A."/>
            <person name="Ramaprasad A."/>
            <person name="Xia D."/>
            <person name="Echaide I.E."/>
            <person name="Farber M."/>
            <person name="Gahlot S."/>
            <person name="Gamble J."/>
            <person name="Gupta D."/>
            <person name="Gupta Y."/>
            <person name="Jackson L."/>
            <person name="Malandrin L."/>
            <person name="Malas T.B."/>
            <person name="Moussa E."/>
            <person name="Nair M."/>
            <person name="Reid A.J."/>
            <person name="Sanders M."/>
            <person name="Sharma J."/>
            <person name="Tracey A."/>
            <person name="Quail M.A."/>
            <person name="Weir W."/>
            <person name="Wastling J.M."/>
            <person name="Hall N."/>
            <person name="Willadsen P."/>
            <person name="Lingelbach K."/>
            <person name="Shiels B."/>
            <person name="Tait A."/>
            <person name="Berriman M."/>
            <person name="Allred D.R."/>
            <person name="Pain A."/>
        </authorList>
    </citation>
    <scope>NUCLEOTIDE SEQUENCE [LARGE SCALE GENOMIC DNA]</scope>
    <source>
        <strain evidence="3">Bond</strain>
    </source>
</reference>
<proteinExistence type="predicted"/>
<dbReference type="Proteomes" id="UP000033188">
    <property type="component" value="Chromosome 1"/>
</dbReference>
<dbReference type="OrthoDB" id="361161at2759"/>
<dbReference type="AlphaFoldDB" id="A0A061D4H5"/>
<keyword evidence="3" id="KW-1185">Reference proteome</keyword>
<feature type="transmembrane region" description="Helical" evidence="1">
    <location>
        <begin position="212"/>
        <end position="232"/>
    </location>
</feature>
<keyword evidence="1" id="KW-1133">Transmembrane helix</keyword>
<protein>
    <submittedName>
        <fullName evidence="2">Uncharacterized protein</fullName>
    </submittedName>
</protein>
<dbReference type="GeneID" id="24562375"/>
<dbReference type="VEuPathDB" id="PiroplasmaDB:BBBOND_0101630"/>
<accession>A0A061D4H5</accession>
<evidence type="ECO:0000313" key="3">
    <source>
        <dbReference type="Proteomes" id="UP000033188"/>
    </source>
</evidence>
<gene>
    <name evidence="2" type="ORF">BBBOND_0101630</name>
</gene>
<keyword evidence="1" id="KW-0812">Transmembrane</keyword>
<dbReference type="KEGG" id="bbig:BBBOND_0101630"/>
<dbReference type="OMA" id="DAYYSMV"/>
<organism evidence="2 3">
    <name type="scientific">Babesia bigemina</name>
    <dbReference type="NCBI Taxonomy" id="5866"/>
    <lineage>
        <taxon>Eukaryota</taxon>
        <taxon>Sar</taxon>
        <taxon>Alveolata</taxon>
        <taxon>Apicomplexa</taxon>
        <taxon>Aconoidasida</taxon>
        <taxon>Piroplasmida</taxon>
        <taxon>Babesiidae</taxon>
        <taxon>Babesia</taxon>
    </lineage>
</organism>
<keyword evidence="1" id="KW-0472">Membrane</keyword>
<dbReference type="STRING" id="5866.A0A061D4H5"/>
<sequence length="236" mass="26595">MGRSGNSAAYFERTPEVDEFLGEFVRVRTRYLLETARAAKILRSRAAEAPYRRLSELNPVASHEDDVPNDEMIDAAREMEKGKSINLDAFIRLVVSHHELCDSFDDNTNAAIQPRRFELYQIMMNTTIKNRKALKLVDATDLKSALREAEERRYQRLVADVSKKLKRDDKTSRPYRPPIIGGINAIVGVFLVFVGAYSVAGVIGVKDVVKRAVIAAFMASAALLVDTLLFVMRCER</sequence>